<dbReference type="Pfam" id="PF03432">
    <property type="entry name" value="Relaxase"/>
    <property type="match status" value="1"/>
</dbReference>
<protein>
    <submittedName>
        <fullName evidence="3">Relaxase/mobilization nuclease domain-containing protein</fullName>
    </submittedName>
</protein>
<gene>
    <name evidence="3" type="ORF">ACFOPI_19700</name>
</gene>
<dbReference type="Gene3D" id="3.30.930.30">
    <property type="match status" value="1"/>
</dbReference>
<reference evidence="4" key="1">
    <citation type="journal article" date="2019" name="Int. J. Syst. Evol. Microbiol.">
        <title>The Global Catalogue of Microorganisms (GCM) 10K type strain sequencing project: providing services to taxonomists for standard genome sequencing and annotation.</title>
        <authorList>
            <consortium name="The Broad Institute Genomics Platform"/>
            <consortium name="The Broad Institute Genome Sequencing Center for Infectious Disease"/>
            <person name="Wu L."/>
            <person name="Ma J."/>
        </authorList>
    </citation>
    <scope>NUCLEOTIDE SEQUENCE [LARGE SCALE GENOMIC DNA]</scope>
    <source>
        <strain evidence="4">KCTC 42501</strain>
    </source>
</reference>
<evidence type="ECO:0000256" key="1">
    <source>
        <dbReference type="SAM" id="MobiDB-lite"/>
    </source>
</evidence>
<sequence length="334" mass="38045">MTTGSSIDGVLVQWGERLFYPASRIVKPDATPRLNTPNRPSAAAIRQRIAATVVRRAPQVMIKVTGGGRGMGAIAAHFRYICKNGQLRIEDDRGVVREGKEAMHDLVQQWRVSGSLIPETSHRREAFNIMLSMPHGTDAQTVLKAARGFAKRELRDHHYVMVLHEHQANPHVHLSVKAESIDGKRLNPRKTDLHRWRETFAEKLRELGVEAEATRQASRGANRRDERIWQGKARQQGRLSQRDEQQVKSGANYERSRSGAFQAWARIKKALQASDVPEDRELAKHIVRFVSESAYFKEVAPRLQREAARQDRQRTTPVQSREVVKTRPSVDLER</sequence>
<evidence type="ECO:0000313" key="3">
    <source>
        <dbReference type="EMBL" id="MFC3685831.1"/>
    </source>
</evidence>
<name>A0ABV7WB61_9BURK</name>
<feature type="region of interest" description="Disordered" evidence="1">
    <location>
        <begin position="305"/>
        <end position="334"/>
    </location>
</feature>
<accession>A0ABV7WB61</accession>
<feature type="compositionally biased region" description="Basic and acidic residues" evidence="1">
    <location>
        <begin position="322"/>
        <end position="334"/>
    </location>
</feature>
<feature type="region of interest" description="Disordered" evidence="1">
    <location>
        <begin position="212"/>
        <end position="255"/>
    </location>
</feature>
<dbReference type="RefSeq" id="WP_382177700.1">
    <property type="nucleotide sequence ID" value="NZ_JBHRXX010000009.1"/>
</dbReference>
<feature type="domain" description="MobA/VirD2-like nuclease" evidence="2">
    <location>
        <begin position="101"/>
        <end position="208"/>
    </location>
</feature>
<dbReference type="InterPro" id="IPR005094">
    <property type="entry name" value="Endonuclease_MobA/VirD2"/>
</dbReference>
<proteinExistence type="predicted"/>
<keyword evidence="4" id="KW-1185">Reference proteome</keyword>
<feature type="compositionally biased region" description="Basic and acidic residues" evidence="1">
    <location>
        <begin position="305"/>
        <end position="314"/>
    </location>
</feature>
<evidence type="ECO:0000313" key="4">
    <source>
        <dbReference type="Proteomes" id="UP001595729"/>
    </source>
</evidence>
<organism evidence="3 4">
    <name type="scientific">Hydrogenophaga luteola</name>
    <dbReference type="NCBI Taxonomy" id="1591122"/>
    <lineage>
        <taxon>Bacteria</taxon>
        <taxon>Pseudomonadati</taxon>
        <taxon>Pseudomonadota</taxon>
        <taxon>Betaproteobacteria</taxon>
        <taxon>Burkholderiales</taxon>
        <taxon>Comamonadaceae</taxon>
        <taxon>Hydrogenophaga</taxon>
    </lineage>
</organism>
<dbReference type="EMBL" id="JBHRXX010000009">
    <property type="protein sequence ID" value="MFC3685831.1"/>
    <property type="molecule type" value="Genomic_DNA"/>
</dbReference>
<evidence type="ECO:0000259" key="2">
    <source>
        <dbReference type="Pfam" id="PF03432"/>
    </source>
</evidence>
<comment type="caution">
    <text evidence="3">The sequence shown here is derived from an EMBL/GenBank/DDBJ whole genome shotgun (WGS) entry which is preliminary data.</text>
</comment>
<dbReference type="Proteomes" id="UP001595729">
    <property type="component" value="Unassembled WGS sequence"/>
</dbReference>